<sequence>MAGEKIVHDEHHRREWLSEEIPVDGVAQESLTELRRLLEGNWQPSKVSHLQMTQALVMCLEYASRHPAAQTAGVALVSDFEGWSFGKMRFFDIGVTKDYLHYLQNCAPIVPNEAHVIRQPAAFSVMFALMRPFMRDETINAIKFHGKHVDQLYADISPSTLFAEYGGTAPNTDWDLFWTSVCQEHNEGKAGRQL</sequence>
<keyword evidence="2" id="KW-1185">Reference proteome</keyword>
<organism evidence="1 2">
    <name type="scientific">Dermacentor silvarum</name>
    <name type="common">Tick</name>
    <dbReference type="NCBI Taxonomy" id="543639"/>
    <lineage>
        <taxon>Eukaryota</taxon>
        <taxon>Metazoa</taxon>
        <taxon>Ecdysozoa</taxon>
        <taxon>Arthropoda</taxon>
        <taxon>Chelicerata</taxon>
        <taxon>Arachnida</taxon>
        <taxon>Acari</taxon>
        <taxon>Parasitiformes</taxon>
        <taxon>Ixodida</taxon>
        <taxon>Ixodoidea</taxon>
        <taxon>Ixodidae</taxon>
        <taxon>Rhipicephalinae</taxon>
        <taxon>Dermacentor</taxon>
    </lineage>
</organism>
<comment type="caution">
    <text evidence="1">The sequence shown here is derived from an EMBL/GenBank/DDBJ whole genome shotgun (WGS) entry which is preliminary data.</text>
</comment>
<gene>
    <name evidence="1" type="ORF">HPB49_020619</name>
</gene>
<dbReference type="EMBL" id="CM023475">
    <property type="protein sequence ID" value="KAH7946139.1"/>
    <property type="molecule type" value="Genomic_DNA"/>
</dbReference>
<evidence type="ECO:0000313" key="2">
    <source>
        <dbReference type="Proteomes" id="UP000821865"/>
    </source>
</evidence>
<evidence type="ECO:0000313" key="1">
    <source>
        <dbReference type="EMBL" id="KAH7946139.1"/>
    </source>
</evidence>
<name>A0ACB8CMR8_DERSI</name>
<reference evidence="1" key="1">
    <citation type="submission" date="2020-05" db="EMBL/GenBank/DDBJ databases">
        <title>Large-scale comparative analyses of tick genomes elucidate their genetic diversity and vector capacities.</title>
        <authorList>
            <person name="Jia N."/>
            <person name="Wang J."/>
            <person name="Shi W."/>
            <person name="Du L."/>
            <person name="Sun Y."/>
            <person name="Zhan W."/>
            <person name="Jiang J."/>
            <person name="Wang Q."/>
            <person name="Zhang B."/>
            <person name="Ji P."/>
            <person name="Sakyi L.B."/>
            <person name="Cui X."/>
            <person name="Yuan T."/>
            <person name="Jiang B."/>
            <person name="Yang W."/>
            <person name="Lam T.T.-Y."/>
            <person name="Chang Q."/>
            <person name="Ding S."/>
            <person name="Wang X."/>
            <person name="Zhu J."/>
            <person name="Ruan X."/>
            <person name="Zhao L."/>
            <person name="Wei J."/>
            <person name="Que T."/>
            <person name="Du C."/>
            <person name="Cheng J."/>
            <person name="Dai P."/>
            <person name="Han X."/>
            <person name="Huang E."/>
            <person name="Gao Y."/>
            <person name="Liu J."/>
            <person name="Shao H."/>
            <person name="Ye R."/>
            <person name="Li L."/>
            <person name="Wei W."/>
            <person name="Wang X."/>
            <person name="Wang C."/>
            <person name="Yang T."/>
            <person name="Huo Q."/>
            <person name="Li W."/>
            <person name="Guo W."/>
            <person name="Chen H."/>
            <person name="Zhou L."/>
            <person name="Ni X."/>
            <person name="Tian J."/>
            <person name="Zhou Y."/>
            <person name="Sheng Y."/>
            <person name="Liu T."/>
            <person name="Pan Y."/>
            <person name="Xia L."/>
            <person name="Li J."/>
            <person name="Zhao F."/>
            <person name="Cao W."/>
        </authorList>
    </citation>
    <scope>NUCLEOTIDE SEQUENCE</scope>
    <source>
        <strain evidence="1">Dsil-2018</strain>
    </source>
</reference>
<protein>
    <submittedName>
        <fullName evidence="1">Uncharacterized protein</fullName>
    </submittedName>
</protein>
<accession>A0ACB8CMR8</accession>
<proteinExistence type="predicted"/>
<dbReference type="Proteomes" id="UP000821865">
    <property type="component" value="Chromosome 6"/>
</dbReference>